<dbReference type="Proteomes" id="UP000032141">
    <property type="component" value="Unassembled WGS sequence"/>
</dbReference>
<accession>A0A0D2ZY12</accession>
<dbReference type="HOGENOM" id="CLU_2190682_0_0_1"/>
<dbReference type="EnsemblPlants" id="Bo07307s010.1">
    <property type="protein sequence ID" value="Bo07307s010.1"/>
    <property type="gene ID" value="Bo07307s010"/>
</dbReference>
<dbReference type="AlphaFoldDB" id="A0A0D2ZY12"/>
<proteinExistence type="predicted"/>
<evidence type="ECO:0000313" key="2">
    <source>
        <dbReference type="Proteomes" id="UP000032141"/>
    </source>
</evidence>
<protein>
    <submittedName>
        <fullName evidence="1">Uncharacterized protein</fullName>
    </submittedName>
</protein>
<evidence type="ECO:0000313" key="1">
    <source>
        <dbReference type="EnsemblPlants" id="Bo07307s010.1"/>
    </source>
</evidence>
<organism evidence="1 2">
    <name type="scientific">Brassica oleracea var. oleracea</name>
    <dbReference type="NCBI Taxonomy" id="109376"/>
    <lineage>
        <taxon>Eukaryota</taxon>
        <taxon>Viridiplantae</taxon>
        <taxon>Streptophyta</taxon>
        <taxon>Embryophyta</taxon>
        <taxon>Tracheophyta</taxon>
        <taxon>Spermatophyta</taxon>
        <taxon>Magnoliopsida</taxon>
        <taxon>eudicotyledons</taxon>
        <taxon>Gunneridae</taxon>
        <taxon>Pentapetalae</taxon>
        <taxon>rosids</taxon>
        <taxon>malvids</taxon>
        <taxon>Brassicales</taxon>
        <taxon>Brassicaceae</taxon>
        <taxon>Brassiceae</taxon>
        <taxon>Brassica</taxon>
    </lineage>
</organism>
<name>A0A0D2ZY12_BRAOL</name>
<dbReference type="Gramene" id="Bo07307s010.1">
    <property type="protein sequence ID" value="Bo07307s010.1"/>
    <property type="gene ID" value="Bo07307s010"/>
</dbReference>
<keyword evidence="2" id="KW-1185">Reference proteome</keyword>
<reference evidence="1" key="2">
    <citation type="submission" date="2015-06" db="UniProtKB">
        <authorList>
            <consortium name="EnsemblPlants"/>
        </authorList>
    </citation>
    <scope>IDENTIFICATION</scope>
</reference>
<reference evidence="1" key="1">
    <citation type="journal article" date="2014" name="Genome Biol.">
        <title>Transcriptome and methylome profiling reveals relics of genome dominance in the mesopolyploid Brassica oleracea.</title>
        <authorList>
            <person name="Parkin I.A."/>
            <person name="Koh C."/>
            <person name="Tang H."/>
            <person name="Robinson S.J."/>
            <person name="Kagale S."/>
            <person name="Clarke W.E."/>
            <person name="Town C.D."/>
            <person name="Nixon J."/>
            <person name="Krishnakumar V."/>
            <person name="Bidwell S.L."/>
            <person name="Denoeud F."/>
            <person name="Belcram H."/>
            <person name="Links M.G."/>
            <person name="Just J."/>
            <person name="Clarke C."/>
            <person name="Bender T."/>
            <person name="Huebert T."/>
            <person name="Mason A.S."/>
            <person name="Pires J.C."/>
            <person name="Barker G."/>
            <person name="Moore J."/>
            <person name="Walley P.G."/>
            <person name="Manoli S."/>
            <person name="Batley J."/>
            <person name="Edwards D."/>
            <person name="Nelson M.N."/>
            <person name="Wang X."/>
            <person name="Paterson A.H."/>
            <person name="King G."/>
            <person name="Bancroft I."/>
            <person name="Chalhoub B."/>
            <person name="Sharpe A.G."/>
        </authorList>
    </citation>
    <scope>NUCLEOTIDE SEQUENCE [LARGE SCALE GENOMIC DNA]</scope>
    <source>
        <strain evidence="1">cv. TO1000</strain>
    </source>
</reference>
<dbReference type="eggNOG" id="ENOG502SFBI">
    <property type="taxonomic scope" value="Eukaryota"/>
</dbReference>
<sequence>MVSGRFRNGAMGDVVPHGSKVMRFLSLDSFLAEKKGIKINRGATRGLPGRSPILVLLSPKHAKLRSSDGIQCISAARLRVKKAEFVPEKLTSLSTALYGFWAFPKWCYG</sequence>